<name>A0A5C7B0W9_9BACT</name>
<dbReference type="RefSeq" id="WP_146914707.1">
    <property type="nucleotide sequence ID" value="NZ_VORW01000001.1"/>
</dbReference>
<dbReference type="InterPro" id="IPR037682">
    <property type="entry name" value="TonB_C"/>
</dbReference>
<dbReference type="AlphaFoldDB" id="A0A5C7B0W9"/>
<keyword evidence="4" id="KW-1003">Cell membrane</keyword>
<keyword evidence="8" id="KW-1133">Transmembrane helix</keyword>
<evidence type="ECO:0000256" key="8">
    <source>
        <dbReference type="ARBA" id="ARBA00022989"/>
    </source>
</evidence>
<dbReference type="GO" id="GO:0015031">
    <property type="term" value="P:protein transport"/>
    <property type="evidence" value="ECO:0007669"/>
    <property type="project" value="UniProtKB-KW"/>
</dbReference>
<proteinExistence type="inferred from homology"/>
<evidence type="ECO:0000256" key="2">
    <source>
        <dbReference type="ARBA" id="ARBA00006555"/>
    </source>
</evidence>
<keyword evidence="7" id="KW-0653">Protein transport</keyword>
<keyword evidence="6" id="KW-0812">Transmembrane</keyword>
<evidence type="ECO:0000256" key="6">
    <source>
        <dbReference type="ARBA" id="ARBA00022692"/>
    </source>
</evidence>
<dbReference type="NCBIfam" id="TIGR01352">
    <property type="entry name" value="tonB_Cterm"/>
    <property type="match status" value="1"/>
</dbReference>
<dbReference type="Proteomes" id="UP000321935">
    <property type="component" value="Unassembled WGS sequence"/>
</dbReference>
<dbReference type="GO" id="GO:0031992">
    <property type="term" value="F:energy transducer activity"/>
    <property type="evidence" value="ECO:0007669"/>
    <property type="project" value="TreeGrafter"/>
</dbReference>
<dbReference type="OrthoDB" id="9812355at2"/>
<evidence type="ECO:0000256" key="9">
    <source>
        <dbReference type="ARBA" id="ARBA00023136"/>
    </source>
</evidence>
<accession>A0A5C7B0W9</accession>
<dbReference type="InterPro" id="IPR006260">
    <property type="entry name" value="TonB/TolA_C"/>
</dbReference>
<gene>
    <name evidence="12" type="ORF">ESV85_02770</name>
</gene>
<evidence type="ECO:0000259" key="11">
    <source>
        <dbReference type="Pfam" id="PF03544"/>
    </source>
</evidence>
<dbReference type="Pfam" id="PF03544">
    <property type="entry name" value="TonB_C"/>
    <property type="match status" value="1"/>
</dbReference>
<evidence type="ECO:0000256" key="10">
    <source>
        <dbReference type="SAM" id="SignalP"/>
    </source>
</evidence>
<evidence type="ECO:0000256" key="3">
    <source>
        <dbReference type="ARBA" id="ARBA00022448"/>
    </source>
</evidence>
<feature type="signal peptide" evidence="10">
    <location>
        <begin position="1"/>
        <end position="20"/>
    </location>
</feature>
<keyword evidence="10" id="KW-0732">Signal</keyword>
<evidence type="ECO:0000256" key="5">
    <source>
        <dbReference type="ARBA" id="ARBA00022519"/>
    </source>
</evidence>
<evidence type="ECO:0000256" key="1">
    <source>
        <dbReference type="ARBA" id="ARBA00004383"/>
    </source>
</evidence>
<dbReference type="PANTHER" id="PTHR33446">
    <property type="entry name" value="PROTEIN TONB-RELATED"/>
    <property type="match status" value="1"/>
</dbReference>
<feature type="chain" id="PRO_5023107932" evidence="10">
    <location>
        <begin position="21"/>
        <end position="138"/>
    </location>
</feature>
<keyword evidence="5" id="KW-0997">Cell inner membrane</keyword>
<dbReference type="PANTHER" id="PTHR33446:SF2">
    <property type="entry name" value="PROTEIN TONB"/>
    <property type="match status" value="1"/>
</dbReference>
<dbReference type="SUPFAM" id="SSF74653">
    <property type="entry name" value="TolA/TonB C-terminal domain"/>
    <property type="match status" value="1"/>
</dbReference>
<dbReference type="EMBL" id="VORW01000001">
    <property type="protein sequence ID" value="TXE14508.1"/>
    <property type="molecule type" value="Genomic_DNA"/>
</dbReference>
<evidence type="ECO:0000313" key="13">
    <source>
        <dbReference type="Proteomes" id="UP000321935"/>
    </source>
</evidence>
<dbReference type="InterPro" id="IPR051045">
    <property type="entry name" value="TonB-dependent_transducer"/>
</dbReference>
<organism evidence="12 13">
    <name type="scientific">Algoriphagus aquimarinus</name>
    <dbReference type="NCBI Taxonomy" id="237018"/>
    <lineage>
        <taxon>Bacteria</taxon>
        <taxon>Pseudomonadati</taxon>
        <taxon>Bacteroidota</taxon>
        <taxon>Cytophagia</taxon>
        <taxon>Cytophagales</taxon>
        <taxon>Cyclobacteriaceae</taxon>
        <taxon>Algoriphagus</taxon>
    </lineage>
</organism>
<dbReference type="Gene3D" id="3.30.1150.10">
    <property type="match status" value="1"/>
</dbReference>
<comment type="subcellular location">
    <subcellularLocation>
        <location evidence="1">Cell inner membrane</location>
        <topology evidence="1">Single-pass membrane protein</topology>
        <orientation evidence="1">Periplasmic side</orientation>
    </subcellularLocation>
</comment>
<evidence type="ECO:0000256" key="7">
    <source>
        <dbReference type="ARBA" id="ARBA00022927"/>
    </source>
</evidence>
<comment type="caution">
    <text evidence="12">The sequence shown here is derived from an EMBL/GenBank/DDBJ whole genome shotgun (WGS) entry which is preliminary data.</text>
</comment>
<comment type="similarity">
    <text evidence="2">Belongs to the TonB family.</text>
</comment>
<keyword evidence="3" id="KW-0813">Transport</keyword>
<dbReference type="GO" id="GO:0098797">
    <property type="term" value="C:plasma membrane protein complex"/>
    <property type="evidence" value="ECO:0007669"/>
    <property type="project" value="TreeGrafter"/>
</dbReference>
<evidence type="ECO:0000256" key="4">
    <source>
        <dbReference type="ARBA" id="ARBA00022475"/>
    </source>
</evidence>
<sequence>MKQILILSLLILSAFSVSVAQNSDKCESKFDSTLKRSIYIIVDKMPTFPDGKESMVTYIKGNLMYPEKECIEGSVFISFIVEPDGQLSNKKIFKGITKKADKAALDLVNAMPNWIPGSCNNEIVPTQMVIPIRFNLTE</sequence>
<protein>
    <submittedName>
        <fullName evidence="12">TonB family protein</fullName>
    </submittedName>
</protein>
<evidence type="ECO:0000313" key="12">
    <source>
        <dbReference type="EMBL" id="TXE14508.1"/>
    </source>
</evidence>
<reference evidence="12 13" key="1">
    <citation type="submission" date="2019-08" db="EMBL/GenBank/DDBJ databases">
        <title>Genomes sequence of Algoriphagus aquimarinus ACAM450.</title>
        <authorList>
            <person name="Bowman J.P."/>
        </authorList>
    </citation>
    <scope>NUCLEOTIDE SEQUENCE [LARGE SCALE GENOMIC DNA]</scope>
    <source>
        <strain evidence="12 13">ACAM 450</strain>
    </source>
</reference>
<feature type="domain" description="TonB C-terminal" evidence="11">
    <location>
        <begin position="69"/>
        <end position="136"/>
    </location>
</feature>
<keyword evidence="9" id="KW-0472">Membrane</keyword>
<dbReference type="GO" id="GO:0055085">
    <property type="term" value="P:transmembrane transport"/>
    <property type="evidence" value="ECO:0007669"/>
    <property type="project" value="InterPro"/>
</dbReference>